<dbReference type="AlphaFoldDB" id="A0A8S0WQC0"/>
<dbReference type="InterPro" id="IPR013103">
    <property type="entry name" value="RVT_2"/>
</dbReference>
<reference evidence="3 4" key="1">
    <citation type="submission" date="2020-01" db="EMBL/GenBank/DDBJ databases">
        <authorList>
            <person name="Gupta K D."/>
        </authorList>
    </citation>
    <scope>NUCLEOTIDE SEQUENCE [LARGE SCALE GENOMIC DNA]</scope>
</reference>
<dbReference type="PANTHER" id="PTHR11439">
    <property type="entry name" value="GAG-POL-RELATED RETROTRANSPOSON"/>
    <property type="match status" value="1"/>
</dbReference>
<dbReference type="CDD" id="cd09272">
    <property type="entry name" value="RNase_HI_RT_Ty1"/>
    <property type="match status" value="1"/>
</dbReference>
<dbReference type="Proteomes" id="UP000467700">
    <property type="component" value="Unassembled WGS sequence"/>
</dbReference>
<gene>
    <name evidence="3" type="ORF">AAE3_LOCUS10354</name>
</gene>
<evidence type="ECO:0000313" key="3">
    <source>
        <dbReference type="EMBL" id="CAA7268137.1"/>
    </source>
</evidence>
<dbReference type="OrthoDB" id="3344688at2759"/>
<evidence type="ECO:0000313" key="4">
    <source>
        <dbReference type="Proteomes" id="UP000467700"/>
    </source>
</evidence>
<organism evidence="3 4">
    <name type="scientific">Cyclocybe aegerita</name>
    <name type="common">Black poplar mushroom</name>
    <name type="synonym">Agrocybe aegerita</name>
    <dbReference type="NCBI Taxonomy" id="1973307"/>
    <lineage>
        <taxon>Eukaryota</taxon>
        <taxon>Fungi</taxon>
        <taxon>Dikarya</taxon>
        <taxon>Basidiomycota</taxon>
        <taxon>Agaricomycotina</taxon>
        <taxon>Agaricomycetes</taxon>
        <taxon>Agaricomycetidae</taxon>
        <taxon>Agaricales</taxon>
        <taxon>Agaricineae</taxon>
        <taxon>Bolbitiaceae</taxon>
        <taxon>Cyclocybe</taxon>
    </lineage>
</organism>
<dbReference type="PANTHER" id="PTHR11439:SF483">
    <property type="entry name" value="PEPTIDE SYNTHASE GLIP-LIKE, PUTATIVE (AFU_ORTHOLOGUE AFUA_3G12920)-RELATED"/>
    <property type="match status" value="1"/>
</dbReference>
<sequence>MRAATFCIVLALAAIDDMHLCSVDISYAFTNEDIDIEIYMKQPEGFVQFGKEYVCKLNKSLYGLKQSARLWSEKLTKVLLEIGFKKTYSDASLFIFDRDGIKIILPVFVDDITLASRSEEALDKFVAELATHFKLRDLGPTKFLLGVEIGCNRAERQLTLCQHQYIVNKLEEYGMASCTPVGTLMVPGLKLSKEDCPTTPEEKAEMENIPYISTIGSLMYLATMTWPDIAYTVGVLARFNSNPGKPHWQAVKHLFRYLKGTLDMKLVYSPDPALGKELFWTYSDADFGGDKDRGKSTTGYMVILERGAVCWSSKLQSIVTTSATEAEYVAGLAAGKEICWVQNILTELSYHPAKPSKLYIDNQSALSVTKNPEHHGRMKHLDISFYWL</sequence>
<feature type="signal peptide" evidence="1">
    <location>
        <begin position="1"/>
        <end position="21"/>
    </location>
</feature>
<keyword evidence="1" id="KW-0732">Signal</keyword>
<proteinExistence type="predicted"/>
<keyword evidence="4" id="KW-1185">Reference proteome</keyword>
<accession>A0A8S0WQC0</accession>
<dbReference type="Pfam" id="PF07727">
    <property type="entry name" value="RVT_2"/>
    <property type="match status" value="1"/>
</dbReference>
<name>A0A8S0WQC0_CYCAE</name>
<feature type="domain" description="Reverse transcriptase Ty1/copia-type" evidence="2">
    <location>
        <begin position="8"/>
        <end position="185"/>
    </location>
</feature>
<feature type="chain" id="PRO_5035770519" description="Reverse transcriptase Ty1/copia-type domain-containing protein" evidence="1">
    <location>
        <begin position="22"/>
        <end position="388"/>
    </location>
</feature>
<protein>
    <recommendedName>
        <fullName evidence="2">Reverse transcriptase Ty1/copia-type domain-containing protein</fullName>
    </recommendedName>
</protein>
<evidence type="ECO:0000259" key="2">
    <source>
        <dbReference type="Pfam" id="PF07727"/>
    </source>
</evidence>
<dbReference type="EMBL" id="CACVBS010000066">
    <property type="protein sequence ID" value="CAA7268137.1"/>
    <property type="molecule type" value="Genomic_DNA"/>
</dbReference>
<dbReference type="SUPFAM" id="SSF56672">
    <property type="entry name" value="DNA/RNA polymerases"/>
    <property type="match status" value="1"/>
</dbReference>
<evidence type="ECO:0000256" key="1">
    <source>
        <dbReference type="SAM" id="SignalP"/>
    </source>
</evidence>
<dbReference type="InterPro" id="IPR043502">
    <property type="entry name" value="DNA/RNA_pol_sf"/>
</dbReference>
<comment type="caution">
    <text evidence="3">The sequence shown here is derived from an EMBL/GenBank/DDBJ whole genome shotgun (WGS) entry which is preliminary data.</text>
</comment>